<proteinExistence type="predicted"/>
<comment type="caution">
    <text evidence="2">The sequence shown here is derived from an EMBL/GenBank/DDBJ whole genome shotgun (WGS) entry which is preliminary data.</text>
</comment>
<dbReference type="PANTHER" id="PTHR13156:SF0">
    <property type="entry name" value="NADH DEHYDROGENASE [UBIQUINONE] IRON-SULFUR PROTEIN 6, MITOCHONDRIAL"/>
    <property type="match status" value="1"/>
</dbReference>
<dbReference type="InterPro" id="IPR019401">
    <property type="entry name" value="Znf_CHCC"/>
</dbReference>
<dbReference type="GO" id="GO:0005739">
    <property type="term" value="C:mitochondrion"/>
    <property type="evidence" value="ECO:0007669"/>
    <property type="project" value="GOC"/>
</dbReference>
<dbReference type="PANTHER" id="PTHR13156">
    <property type="entry name" value="NADH-UBIQUINONE OXIDOREDUCTASE 13 KD-A SUBUNIT"/>
    <property type="match status" value="1"/>
</dbReference>
<dbReference type="Pfam" id="PF10276">
    <property type="entry name" value="zf-CHCC"/>
    <property type="match status" value="1"/>
</dbReference>
<gene>
    <name evidence="2" type="ORF">INT43_005578</name>
</gene>
<reference evidence="2" key="1">
    <citation type="submission" date="2020-12" db="EMBL/GenBank/DDBJ databases">
        <title>Metabolic potential, ecology and presence of endohyphal bacteria is reflected in genomic diversity of Mucoromycotina.</title>
        <authorList>
            <person name="Muszewska A."/>
            <person name="Okrasinska A."/>
            <person name="Steczkiewicz K."/>
            <person name="Drgas O."/>
            <person name="Orlowska M."/>
            <person name="Perlinska-Lenart U."/>
            <person name="Aleksandrzak-Piekarczyk T."/>
            <person name="Szatraj K."/>
            <person name="Zielenkiewicz U."/>
            <person name="Pilsyk S."/>
            <person name="Malc E."/>
            <person name="Mieczkowski P."/>
            <person name="Kruszewska J.S."/>
            <person name="Biernat P."/>
            <person name="Pawlowska J."/>
        </authorList>
    </citation>
    <scope>NUCLEOTIDE SEQUENCE</scope>
    <source>
        <strain evidence="2">WA0000067209</strain>
    </source>
</reference>
<name>A0A8H7PMW1_MORIS</name>
<evidence type="ECO:0000313" key="3">
    <source>
        <dbReference type="Proteomes" id="UP000654370"/>
    </source>
</evidence>
<evidence type="ECO:0000259" key="1">
    <source>
        <dbReference type="Pfam" id="PF10276"/>
    </source>
</evidence>
<dbReference type="GO" id="GO:0006120">
    <property type="term" value="P:mitochondrial electron transport, NADH to ubiquinone"/>
    <property type="evidence" value="ECO:0007669"/>
    <property type="project" value="TreeGrafter"/>
</dbReference>
<dbReference type="EMBL" id="JAEPQZ010000010">
    <property type="protein sequence ID" value="KAG2176344.1"/>
    <property type="molecule type" value="Genomic_DNA"/>
</dbReference>
<dbReference type="FunFam" id="2.60.260.40:FF:000003">
    <property type="entry name" value="NADH dehydrogenase [ubiquinone] iron-sulfur protein 6, mitochondrial"/>
    <property type="match status" value="1"/>
</dbReference>
<dbReference type="Proteomes" id="UP000654370">
    <property type="component" value="Unassembled WGS sequence"/>
</dbReference>
<accession>A0A8H7PMW1</accession>
<dbReference type="OrthoDB" id="307899at2759"/>
<dbReference type="Gene3D" id="2.60.260.40">
    <property type="entry name" value="q5lls5 like domains"/>
    <property type="match status" value="1"/>
</dbReference>
<dbReference type="AlphaFoldDB" id="A0A8H7PMW1"/>
<sequence>MLRILARRYTTAVTTQPTAKPLARNAAQAANRATPWARSQQPKADAFVGPKFEQKDLSMQPNPKAAIELIKEEPVHFVSERIAVCNGGGGALGHPKIYINLDQPGSHPCGYCGIRFERQGGHHH</sequence>
<organism evidence="2 3">
    <name type="scientific">Mortierella isabellina</name>
    <name type="common">Filamentous fungus</name>
    <name type="synonym">Umbelopsis isabellina</name>
    <dbReference type="NCBI Taxonomy" id="91625"/>
    <lineage>
        <taxon>Eukaryota</taxon>
        <taxon>Fungi</taxon>
        <taxon>Fungi incertae sedis</taxon>
        <taxon>Mucoromycota</taxon>
        <taxon>Mucoromycotina</taxon>
        <taxon>Umbelopsidomycetes</taxon>
        <taxon>Umbelopsidales</taxon>
        <taxon>Umbelopsidaceae</taxon>
        <taxon>Umbelopsis</taxon>
    </lineage>
</organism>
<keyword evidence="3" id="KW-1185">Reference proteome</keyword>
<feature type="domain" description="Zinc finger CHCC-type" evidence="1">
    <location>
        <begin position="81"/>
        <end position="116"/>
    </location>
</feature>
<protein>
    <recommendedName>
        <fullName evidence="1">Zinc finger CHCC-type domain-containing protein</fullName>
    </recommendedName>
</protein>
<evidence type="ECO:0000313" key="2">
    <source>
        <dbReference type="EMBL" id="KAG2176344.1"/>
    </source>
</evidence>